<dbReference type="EMBL" id="JAGIOL010000001">
    <property type="protein sequence ID" value="MBP2436804.1"/>
    <property type="molecule type" value="Genomic_DNA"/>
</dbReference>
<keyword evidence="5" id="KW-0573">Peptidoglycan synthesis</keyword>
<dbReference type="InterPro" id="IPR004268">
    <property type="entry name" value="MurJ"/>
</dbReference>
<name>A0ABS4ZHQ7_9MICO</name>
<evidence type="ECO:0000256" key="2">
    <source>
        <dbReference type="ARBA" id="ARBA00022475"/>
    </source>
</evidence>
<keyword evidence="2" id="KW-1003">Cell membrane</keyword>
<evidence type="ECO:0000256" key="4">
    <source>
        <dbReference type="ARBA" id="ARBA00022960"/>
    </source>
</evidence>
<evidence type="ECO:0000256" key="7">
    <source>
        <dbReference type="ARBA" id="ARBA00023136"/>
    </source>
</evidence>
<dbReference type="Pfam" id="PF03023">
    <property type="entry name" value="MurJ"/>
    <property type="match status" value="1"/>
</dbReference>
<keyword evidence="7 8" id="KW-0472">Membrane</keyword>
<feature type="transmembrane region" description="Helical" evidence="8">
    <location>
        <begin position="420"/>
        <end position="442"/>
    </location>
</feature>
<feature type="transmembrane region" description="Helical" evidence="8">
    <location>
        <begin position="82"/>
        <end position="109"/>
    </location>
</feature>
<feature type="transmembrane region" description="Helical" evidence="8">
    <location>
        <begin position="237"/>
        <end position="257"/>
    </location>
</feature>
<feature type="transmembrane region" description="Helical" evidence="8">
    <location>
        <begin position="454"/>
        <end position="479"/>
    </location>
</feature>
<dbReference type="PRINTS" id="PR01806">
    <property type="entry name" value="VIRFACTRMVIN"/>
</dbReference>
<feature type="transmembrane region" description="Helical" evidence="8">
    <location>
        <begin position="391"/>
        <end position="414"/>
    </location>
</feature>
<feature type="transmembrane region" description="Helical" evidence="8">
    <location>
        <begin position="277"/>
        <end position="301"/>
    </location>
</feature>
<reference evidence="9 10" key="1">
    <citation type="submission" date="2021-03" db="EMBL/GenBank/DDBJ databases">
        <title>Sequencing the genomes of 1000 actinobacteria strains.</title>
        <authorList>
            <person name="Klenk H.-P."/>
        </authorList>
    </citation>
    <scope>NUCLEOTIDE SEQUENCE [LARGE SCALE GENOMIC DNA]</scope>
    <source>
        <strain evidence="9 10">DSM 24221</strain>
    </source>
</reference>
<keyword evidence="3 8" id="KW-0812">Transmembrane</keyword>
<keyword evidence="4" id="KW-0133">Cell shape</keyword>
<dbReference type="PANTHER" id="PTHR47019:SF1">
    <property type="entry name" value="LIPID II FLIPPASE MURJ"/>
    <property type="match status" value="1"/>
</dbReference>
<keyword evidence="6 8" id="KW-1133">Transmembrane helix</keyword>
<comment type="subcellular location">
    <subcellularLocation>
        <location evidence="1">Cell membrane</location>
        <topology evidence="1">Multi-pass membrane protein</topology>
    </subcellularLocation>
</comment>
<evidence type="ECO:0000313" key="10">
    <source>
        <dbReference type="Proteomes" id="UP001519362"/>
    </source>
</evidence>
<comment type="caution">
    <text evidence="9">The sequence shown here is derived from an EMBL/GenBank/DDBJ whole genome shotgun (WGS) entry which is preliminary data.</text>
</comment>
<feature type="transmembrane region" description="Helical" evidence="8">
    <location>
        <begin position="121"/>
        <end position="145"/>
    </location>
</feature>
<feature type="transmembrane region" description="Helical" evidence="8">
    <location>
        <begin position="21"/>
        <end position="45"/>
    </location>
</feature>
<feature type="transmembrane region" description="Helical" evidence="8">
    <location>
        <begin position="51"/>
        <end position="70"/>
    </location>
</feature>
<dbReference type="PANTHER" id="PTHR47019">
    <property type="entry name" value="LIPID II FLIPPASE MURJ"/>
    <property type="match status" value="1"/>
</dbReference>
<keyword evidence="10" id="KW-1185">Reference proteome</keyword>
<evidence type="ECO:0000256" key="3">
    <source>
        <dbReference type="ARBA" id="ARBA00022692"/>
    </source>
</evidence>
<evidence type="ECO:0000313" key="9">
    <source>
        <dbReference type="EMBL" id="MBP2436804.1"/>
    </source>
</evidence>
<feature type="transmembrane region" description="Helical" evidence="8">
    <location>
        <begin position="358"/>
        <end position="379"/>
    </location>
</feature>
<accession>A0ABS4ZHQ7</accession>
<evidence type="ECO:0000256" key="5">
    <source>
        <dbReference type="ARBA" id="ARBA00022984"/>
    </source>
</evidence>
<dbReference type="Proteomes" id="UP001519362">
    <property type="component" value="Unassembled WGS sequence"/>
</dbReference>
<evidence type="ECO:0000256" key="8">
    <source>
        <dbReference type="SAM" id="Phobius"/>
    </source>
</evidence>
<evidence type="ECO:0000256" key="6">
    <source>
        <dbReference type="ARBA" id="ARBA00022989"/>
    </source>
</evidence>
<protein>
    <submittedName>
        <fullName evidence="9">Peptidoglycan lipid II flippase</fullName>
    </submittedName>
</protein>
<feature type="transmembrane region" description="Helical" evidence="8">
    <location>
        <begin position="192"/>
        <end position="216"/>
    </location>
</feature>
<feature type="transmembrane region" description="Helical" evidence="8">
    <location>
        <begin position="491"/>
        <end position="515"/>
    </location>
</feature>
<sequence length="533" mass="56909">MSLGRSSAVIAAGTFASRITGLLRSMVLITAIGGAGLSADAFAIANQVPNYVFQVISTGVLTAVFVPQIVKWSQLEDGGKRMLSKLFTLGTLILLVVTVVATLAAPLLISAFSDFDTNEQYSLAVAFAYWCIPQVFFYGVFALVGETLNARRIFAPYAWAPIVNNLVSIAGFSTFIWLFGGGRRPIEEFDTTMIVLLGGTATLGIVAQSVTLLLFWRKTGLKLRADFVWRGMGLGQIQRIASWSIGMLLLGLLVAAVQQQVISTASTDEAVNASSNIWFNAWLVFMLPYSLIVMSIGTPYFTRLSEHAHAGRDTEVKRDISAAIKTLGLLVVFAAVTLAAAAVPAARLFSNDMAEASATAPVLVGFLVGLVPLAVLFIVQRSFYAYGDTRTPFFFTLFQAILTASGALLARSFFTAGDLTLGVALIQSFASTAQVLVAIWLLRRKLGPLHIGGALWAIIRFTFAAIPTGLVGISVYLLFGGPDSWMVQNKLFAAAGCAVIGSICALVYGGLLAAFRTPELTAIVTLIRGKLGR</sequence>
<feature type="transmembrane region" description="Helical" evidence="8">
    <location>
        <begin position="322"/>
        <end position="346"/>
    </location>
</feature>
<dbReference type="InterPro" id="IPR051050">
    <property type="entry name" value="Lipid_II_flippase_MurJ/MviN"/>
</dbReference>
<proteinExistence type="predicted"/>
<evidence type="ECO:0000256" key="1">
    <source>
        <dbReference type="ARBA" id="ARBA00004651"/>
    </source>
</evidence>
<dbReference type="RefSeq" id="WP_165135481.1">
    <property type="nucleotide sequence ID" value="NZ_CP049253.1"/>
</dbReference>
<gene>
    <name evidence="9" type="ORF">JOF34_001390</name>
</gene>
<feature type="transmembrane region" description="Helical" evidence="8">
    <location>
        <begin position="157"/>
        <end position="180"/>
    </location>
</feature>
<organism evidence="9 10">
    <name type="scientific">Microbacterium amylolyticum</name>
    <dbReference type="NCBI Taxonomy" id="936337"/>
    <lineage>
        <taxon>Bacteria</taxon>
        <taxon>Bacillati</taxon>
        <taxon>Actinomycetota</taxon>
        <taxon>Actinomycetes</taxon>
        <taxon>Micrococcales</taxon>
        <taxon>Microbacteriaceae</taxon>
        <taxon>Microbacterium</taxon>
    </lineage>
</organism>